<dbReference type="SMART" id="SM00360">
    <property type="entry name" value="RRM"/>
    <property type="match status" value="1"/>
</dbReference>
<evidence type="ECO:0000259" key="4">
    <source>
        <dbReference type="PROSITE" id="PS50102"/>
    </source>
</evidence>
<dbReference type="GO" id="GO:0003729">
    <property type="term" value="F:mRNA binding"/>
    <property type="evidence" value="ECO:0007669"/>
    <property type="project" value="TreeGrafter"/>
</dbReference>
<reference evidence="5" key="1">
    <citation type="journal article" date="2020" name="New Phytol.">
        <title>Comparative genomics reveals dynamic genome evolution in host specialist ectomycorrhizal fungi.</title>
        <authorList>
            <person name="Lofgren L.A."/>
            <person name="Nguyen N.H."/>
            <person name="Vilgalys R."/>
            <person name="Ruytinx J."/>
            <person name="Liao H.L."/>
            <person name="Branco S."/>
            <person name="Kuo A."/>
            <person name="LaButti K."/>
            <person name="Lipzen A."/>
            <person name="Andreopoulos W."/>
            <person name="Pangilinan J."/>
            <person name="Riley R."/>
            <person name="Hundley H."/>
            <person name="Na H."/>
            <person name="Barry K."/>
            <person name="Grigoriev I.V."/>
            <person name="Stajich J.E."/>
            <person name="Kennedy P.G."/>
        </authorList>
    </citation>
    <scope>NUCLEOTIDE SEQUENCE</scope>
    <source>
        <strain evidence="5">DOB743</strain>
    </source>
</reference>
<comment type="caution">
    <text evidence="5">The sequence shown here is derived from an EMBL/GenBank/DDBJ whole genome shotgun (WGS) entry which is preliminary data.</text>
</comment>
<dbReference type="InterPro" id="IPR012677">
    <property type="entry name" value="Nucleotide-bd_a/b_plait_sf"/>
</dbReference>
<evidence type="ECO:0000313" key="6">
    <source>
        <dbReference type="Proteomes" id="UP000714275"/>
    </source>
</evidence>
<dbReference type="InterPro" id="IPR035979">
    <property type="entry name" value="RBD_domain_sf"/>
</dbReference>
<feature type="compositionally biased region" description="Gly residues" evidence="3">
    <location>
        <begin position="145"/>
        <end position="156"/>
    </location>
</feature>
<accession>A0A9P6ZU17</accession>
<dbReference type="SUPFAM" id="SSF54928">
    <property type="entry name" value="RNA-binding domain, RBD"/>
    <property type="match status" value="1"/>
</dbReference>
<feature type="region of interest" description="Disordered" evidence="3">
    <location>
        <begin position="138"/>
        <end position="196"/>
    </location>
</feature>
<dbReference type="PROSITE" id="PS50102">
    <property type="entry name" value="RRM"/>
    <property type="match status" value="1"/>
</dbReference>
<sequence length="220" mass="23758">MAPIRSERQKKPYARPRGSDGHWVHDRAPLQSAKANTPANTGSTAKLIVSNLHYEITPKDLVSIFGQIGTLVREPLIRYDRSGRSSGVAVVSFETPLQATRAKRQFDGKLAKGQPMEIAFDTAPLRTSSLLSRIERPSLAERLSGGAGPKQQGGAGLTRTRQPRSARVVASSSKTKAPKPTRSKAPTAEQLDQELDVFMADDKGVAVKKTATTAEDVEMA</sequence>
<feature type="domain" description="RRM" evidence="4">
    <location>
        <begin position="45"/>
        <end position="123"/>
    </location>
</feature>
<dbReference type="Proteomes" id="UP000714275">
    <property type="component" value="Unassembled WGS sequence"/>
</dbReference>
<dbReference type="PANTHER" id="PTHR19965:SF82">
    <property type="entry name" value="THO COMPLEX SUBUNIT 4"/>
    <property type="match status" value="1"/>
</dbReference>
<evidence type="ECO:0000256" key="1">
    <source>
        <dbReference type="ARBA" id="ARBA00022884"/>
    </source>
</evidence>
<evidence type="ECO:0000313" key="5">
    <source>
        <dbReference type="EMBL" id="KAG1776768.1"/>
    </source>
</evidence>
<protein>
    <recommendedName>
        <fullName evidence="4">RRM domain-containing protein</fullName>
    </recommendedName>
</protein>
<dbReference type="PANTHER" id="PTHR19965">
    <property type="entry name" value="RNA AND EXPORT FACTOR BINDING PROTEIN"/>
    <property type="match status" value="1"/>
</dbReference>
<evidence type="ECO:0000256" key="2">
    <source>
        <dbReference type="PROSITE-ProRule" id="PRU00176"/>
    </source>
</evidence>
<dbReference type="OrthoDB" id="5382468at2759"/>
<feature type="compositionally biased region" description="Basic and acidic residues" evidence="3">
    <location>
        <begin position="1"/>
        <end position="10"/>
    </location>
</feature>
<dbReference type="Pfam" id="PF13865">
    <property type="entry name" value="FoP_duplication"/>
    <property type="match status" value="1"/>
</dbReference>
<evidence type="ECO:0000256" key="3">
    <source>
        <dbReference type="SAM" id="MobiDB-lite"/>
    </source>
</evidence>
<dbReference type="EMBL" id="JABBWD010000024">
    <property type="protein sequence ID" value="KAG1776768.1"/>
    <property type="molecule type" value="Genomic_DNA"/>
</dbReference>
<dbReference type="CDD" id="cd12418">
    <property type="entry name" value="RRM_Aly_REF_like"/>
    <property type="match status" value="1"/>
</dbReference>
<dbReference type="InterPro" id="IPR000504">
    <property type="entry name" value="RRM_dom"/>
</dbReference>
<organism evidence="5 6">
    <name type="scientific">Suillus placidus</name>
    <dbReference type="NCBI Taxonomy" id="48579"/>
    <lineage>
        <taxon>Eukaryota</taxon>
        <taxon>Fungi</taxon>
        <taxon>Dikarya</taxon>
        <taxon>Basidiomycota</taxon>
        <taxon>Agaricomycotina</taxon>
        <taxon>Agaricomycetes</taxon>
        <taxon>Agaricomycetidae</taxon>
        <taxon>Boletales</taxon>
        <taxon>Suillineae</taxon>
        <taxon>Suillaceae</taxon>
        <taxon>Suillus</taxon>
    </lineage>
</organism>
<keyword evidence="6" id="KW-1185">Reference proteome</keyword>
<feature type="region of interest" description="Disordered" evidence="3">
    <location>
        <begin position="1"/>
        <end position="24"/>
    </location>
</feature>
<dbReference type="Gene3D" id="3.30.70.330">
    <property type="match status" value="1"/>
</dbReference>
<dbReference type="AlphaFoldDB" id="A0A9P6ZU17"/>
<dbReference type="GO" id="GO:0005634">
    <property type="term" value="C:nucleus"/>
    <property type="evidence" value="ECO:0007669"/>
    <property type="project" value="TreeGrafter"/>
</dbReference>
<gene>
    <name evidence="5" type="ORF">EV702DRAFT_1106335</name>
</gene>
<dbReference type="InterPro" id="IPR025715">
    <property type="entry name" value="FoP_C"/>
</dbReference>
<dbReference type="Pfam" id="PF00076">
    <property type="entry name" value="RRM_1"/>
    <property type="match status" value="1"/>
</dbReference>
<name>A0A9P6ZU17_9AGAM</name>
<proteinExistence type="predicted"/>
<dbReference type="InterPro" id="IPR051229">
    <property type="entry name" value="ALYREF_mRNA_export"/>
</dbReference>
<keyword evidence="1 2" id="KW-0694">RNA-binding</keyword>